<feature type="region of interest" description="Disordered" evidence="1">
    <location>
        <begin position="158"/>
        <end position="220"/>
    </location>
</feature>
<feature type="region of interest" description="Disordered" evidence="1">
    <location>
        <begin position="320"/>
        <end position="354"/>
    </location>
</feature>
<evidence type="ECO:0000313" key="2">
    <source>
        <dbReference type="EMBL" id="KZT36887.1"/>
    </source>
</evidence>
<feature type="region of interest" description="Disordered" evidence="1">
    <location>
        <begin position="79"/>
        <end position="137"/>
    </location>
</feature>
<protein>
    <submittedName>
        <fullName evidence="2">Uncharacterized protein</fullName>
    </submittedName>
</protein>
<name>A0A166BYH0_9AGAM</name>
<evidence type="ECO:0000313" key="3">
    <source>
        <dbReference type="Proteomes" id="UP000076798"/>
    </source>
</evidence>
<dbReference type="Proteomes" id="UP000076798">
    <property type="component" value="Unassembled WGS sequence"/>
</dbReference>
<evidence type="ECO:0000256" key="1">
    <source>
        <dbReference type="SAM" id="MobiDB-lite"/>
    </source>
</evidence>
<feature type="compositionally biased region" description="Polar residues" evidence="1">
    <location>
        <begin position="158"/>
        <end position="168"/>
    </location>
</feature>
<dbReference type="AlphaFoldDB" id="A0A166BYH0"/>
<reference evidence="2 3" key="1">
    <citation type="journal article" date="2016" name="Mol. Biol. Evol.">
        <title>Comparative Genomics of Early-Diverging Mushroom-Forming Fungi Provides Insights into the Origins of Lignocellulose Decay Capabilities.</title>
        <authorList>
            <person name="Nagy L.G."/>
            <person name="Riley R."/>
            <person name="Tritt A."/>
            <person name="Adam C."/>
            <person name="Daum C."/>
            <person name="Floudas D."/>
            <person name="Sun H."/>
            <person name="Yadav J.S."/>
            <person name="Pangilinan J."/>
            <person name="Larsson K.H."/>
            <person name="Matsuura K."/>
            <person name="Barry K."/>
            <person name="Labutti K."/>
            <person name="Kuo R."/>
            <person name="Ohm R.A."/>
            <person name="Bhattacharya S.S."/>
            <person name="Shirouzu T."/>
            <person name="Yoshinaga Y."/>
            <person name="Martin F.M."/>
            <person name="Grigoriev I.V."/>
            <person name="Hibbett D.S."/>
        </authorList>
    </citation>
    <scope>NUCLEOTIDE SEQUENCE [LARGE SCALE GENOMIC DNA]</scope>
    <source>
        <strain evidence="2 3">HHB10207 ss-3</strain>
    </source>
</reference>
<feature type="compositionally biased region" description="Basic and acidic residues" evidence="1">
    <location>
        <begin position="203"/>
        <end position="220"/>
    </location>
</feature>
<feature type="compositionally biased region" description="Polar residues" evidence="1">
    <location>
        <begin position="345"/>
        <end position="354"/>
    </location>
</feature>
<feature type="compositionally biased region" description="Low complexity" evidence="1">
    <location>
        <begin position="169"/>
        <end position="187"/>
    </location>
</feature>
<accession>A0A166BYH0</accession>
<dbReference type="EMBL" id="KV428097">
    <property type="protein sequence ID" value="KZT36887.1"/>
    <property type="molecule type" value="Genomic_DNA"/>
</dbReference>
<feature type="compositionally biased region" description="Basic and acidic residues" evidence="1">
    <location>
        <begin position="96"/>
        <end position="106"/>
    </location>
</feature>
<keyword evidence="3" id="KW-1185">Reference proteome</keyword>
<organism evidence="2 3">
    <name type="scientific">Sistotremastrum suecicum HHB10207 ss-3</name>
    <dbReference type="NCBI Taxonomy" id="1314776"/>
    <lineage>
        <taxon>Eukaryota</taxon>
        <taxon>Fungi</taxon>
        <taxon>Dikarya</taxon>
        <taxon>Basidiomycota</taxon>
        <taxon>Agaricomycotina</taxon>
        <taxon>Agaricomycetes</taxon>
        <taxon>Sistotremastrales</taxon>
        <taxon>Sistotremastraceae</taxon>
        <taxon>Sistotremastrum</taxon>
    </lineage>
</organism>
<feature type="compositionally biased region" description="Pro residues" evidence="1">
    <location>
        <begin position="83"/>
        <end position="95"/>
    </location>
</feature>
<proteinExistence type="predicted"/>
<sequence length="398" mass="42975">MYSPKAFNTRTPSSAVPSVSFLDLLDSPSSPAKSFHTASISVTPISPAFDEYPSFKLALANQGYFSSFVISSGQRSPVVPLVPDTPSPPASPAPPVRKEQDQERLISTRPRSKSTSPFPVPSVPTVGQPPVATSRSRSFTLSAPKFIKSITDTMPSWSLGSHKSSGKQSFDSGFSSLSDSSSSSTSLHVVPDQKALKAAAKAAQKEAKKAQKAELKRLRDNRLPPPFMAHVYEYQFLNGGSEKSAIRAILKERGIDMSVEEARRVFGGEGAGINEPVVVDPRDAGRGERGIGGGVYRDEQGGVWMDEEERWEYTALVPPSSKLPSSFEQSQKKHRRRPAPLALADSNTHASAKQYQSSAEAEFFADSFAPVQRVGETVDNAKSKAGIKGMFRLGRTKA</sequence>
<gene>
    <name evidence="2" type="ORF">SISSUDRAFT_1120681</name>
</gene>